<dbReference type="InterPro" id="IPR051694">
    <property type="entry name" value="Immunoregulatory_rcpt-like"/>
</dbReference>
<evidence type="ECO:0000256" key="7">
    <source>
        <dbReference type="SAM" id="SignalP"/>
    </source>
</evidence>
<evidence type="ECO:0000256" key="3">
    <source>
        <dbReference type="ARBA" id="ARBA00022989"/>
    </source>
</evidence>
<proteinExistence type="predicted"/>
<accession>A0A8H6LRF9</accession>
<feature type="signal peptide" evidence="7">
    <location>
        <begin position="1"/>
        <end position="26"/>
    </location>
</feature>
<keyword evidence="2 6" id="KW-0812">Transmembrane</keyword>
<dbReference type="OrthoDB" id="3046362at2759"/>
<dbReference type="PANTHER" id="PTHR15549">
    <property type="entry name" value="PAIRED IMMUNOGLOBULIN-LIKE TYPE 2 RECEPTOR"/>
    <property type="match status" value="1"/>
</dbReference>
<dbReference type="Proteomes" id="UP000521943">
    <property type="component" value="Unassembled WGS sequence"/>
</dbReference>
<evidence type="ECO:0000256" key="6">
    <source>
        <dbReference type="SAM" id="Phobius"/>
    </source>
</evidence>
<name>A0A8H6LRF9_9AGAR</name>
<dbReference type="AlphaFoldDB" id="A0A8H6LRF9"/>
<evidence type="ECO:0000256" key="2">
    <source>
        <dbReference type="ARBA" id="ARBA00022692"/>
    </source>
</evidence>
<feature type="compositionally biased region" description="Pro residues" evidence="5">
    <location>
        <begin position="437"/>
        <end position="454"/>
    </location>
</feature>
<dbReference type="GO" id="GO:0016020">
    <property type="term" value="C:membrane"/>
    <property type="evidence" value="ECO:0007669"/>
    <property type="project" value="UniProtKB-SubCell"/>
</dbReference>
<organism evidence="8 9">
    <name type="scientific">Ephemerocybe angulata</name>
    <dbReference type="NCBI Taxonomy" id="980116"/>
    <lineage>
        <taxon>Eukaryota</taxon>
        <taxon>Fungi</taxon>
        <taxon>Dikarya</taxon>
        <taxon>Basidiomycota</taxon>
        <taxon>Agaricomycotina</taxon>
        <taxon>Agaricomycetes</taxon>
        <taxon>Agaricomycetidae</taxon>
        <taxon>Agaricales</taxon>
        <taxon>Agaricineae</taxon>
        <taxon>Psathyrellaceae</taxon>
        <taxon>Ephemerocybe</taxon>
    </lineage>
</organism>
<reference evidence="8 9" key="1">
    <citation type="submission" date="2020-07" db="EMBL/GenBank/DDBJ databases">
        <title>Comparative genomics of pyrophilous fungi reveals a link between fire events and developmental genes.</title>
        <authorList>
            <consortium name="DOE Joint Genome Institute"/>
            <person name="Steindorff A.S."/>
            <person name="Carver A."/>
            <person name="Calhoun S."/>
            <person name="Stillman K."/>
            <person name="Liu H."/>
            <person name="Lipzen A."/>
            <person name="Pangilinan J."/>
            <person name="Labutti K."/>
            <person name="Bruns T.D."/>
            <person name="Grigoriev I.V."/>
        </authorList>
    </citation>
    <scope>NUCLEOTIDE SEQUENCE [LARGE SCALE GENOMIC DNA]</scope>
    <source>
        <strain evidence="8 9">CBS 144469</strain>
    </source>
</reference>
<feature type="chain" id="PRO_5034047532" evidence="7">
    <location>
        <begin position="27"/>
        <end position="606"/>
    </location>
</feature>
<evidence type="ECO:0000256" key="5">
    <source>
        <dbReference type="SAM" id="MobiDB-lite"/>
    </source>
</evidence>
<feature type="compositionally biased region" description="Pro residues" evidence="5">
    <location>
        <begin position="508"/>
        <end position="524"/>
    </location>
</feature>
<keyword evidence="9" id="KW-1185">Reference proteome</keyword>
<sequence>MRTPSLFISTLISLLYLISLSTPGSALHLLVSPTTTTGANTTVYWVRESTDPTPLFDLRFVINADGSDQGLAMANIDFSVQSGNGDDGVKKLGKEVVQFPKSGQFVLKAVAGPDNTVIGTSNVVVVSPAPVITLSSTPIPSTSTSPNPGPTVISPTSGASSPSNKTGIIVGATIAAILILAAILLVIVFIIRRRRAAEEERNRLSFHPDQMVQRRRSGWVSGLSMRAGAERFSISRGGGRPSPLAVGSGVGVGATQPGGDVEVAVNPFEDVEATAGHEDVVFDVDNRHSIVESVRTSKNSFSSASAERSRYSGDVEAAEGLARISEMEETPVSTKRARRNMSIIPPMPIHPPPRAMVRDLPAIPTGPAFDEDAFTPRQSSIYYKRQSEESTVANIKRKSALSAVTSGSEYSTSSARIVSGASTITLSMSTPRAIHSPVPPPKEPPPLPNLPPVAPLATPSRKASATPRTARPLPSPFARPGTPTTATLRSLPPLPETPMTAPAYPSMPRTPLPPVPRTSSPPRPAPRRDILTERQQVLHTRLAQVNAQLSLLRSKIETGSVDGLVGSRVEKDLEKQARLLEANMDSAWALGKVEEKPAGWERWMRP</sequence>
<dbReference type="EMBL" id="JACGCI010000309">
    <property type="protein sequence ID" value="KAF6740988.1"/>
    <property type="molecule type" value="Genomic_DNA"/>
</dbReference>
<keyword evidence="4 6" id="KW-0472">Membrane</keyword>
<comment type="subcellular location">
    <subcellularLocation>
        <location evidence="1">Membrane</location>
        <topology evidence="1">Single-pass membrane protein</topology>
    </subcellularLocation>
</comment>
<comment type="caution">
    <text evidence="8">The sequence shown here is derived from an EMBL/GenBank/DDBJ whole genome shotgun (WGS) entry which is preliminary data.</text>
</comment>
<feature type="region of interest" description="Disordered" evidence="5">
    <location>
        <begin position="430"/>
        <end position="527"/>
    </location>
</feature>
<evidence type="ECO:0000313" key="8">
    <source>
        <dbReference type="EMBL" id="KAF6740988.1"/>
    </source>
</evidence>
<dbReference type="GO" id="GO:0071944">
    <property type="term" value="C:cell periphery"/>
    <property type="evidence" value="ECO:0007669"/>
    <property type="project" value="UniProtKB-ARBA"/>
</dbReference>
<evidence type="ECO:0000256" key="1">
    <source>
        <dbReference type="ARBA" id="ARBA00004167"/>
    </source>
</evidence>
<keyword evidence="3 6" id="KW-1133">Transmembrane helix</keyword>
<evidence type="ECO:0000256" key="4">
    <source>
        <dbReference type="ARBA" id="ARBA00023136"/>
    </source>
</evidence>
<gene>
    <name evidence="8" type="ORF">DFP72DRAFT_1181576</name>
</gene>
<feature type="region of interest" description="Disordered" evidence="5">
    <location>
        <begin position="137"/>
        <end position="160"/>
    </location>
</feature>
<feature type="compositionally biased region" description="Low complexity" evidence="5">
    <location>
        <begin position="137"/>
        <end position="146"/>
    </location>
</feature>
<evidence type="ECO:0000313" key="9">
    <source>
        <dbReference type="Proteomes" id="UP000521943"/>
    </source>
</evidence>
<feature type="transmembrane region" description="Helical" evidence="6">
    <location>
        <begin position="168"/>
        <end position="191"/>
    </location>
</feature>
<keyword evidence="7" id="KW-0732">Signal</keyword>
<protein>
    <submittedName>
        <fullName evidence="8">Uncharacterized protein</fullName>
    </submittedName>
</protein>